<sequence>MCTSTFPRPFLSPAFCTVPGLQWPAPQYGKEAWRHLNASSTFTPDLQGLLVAPTVLSDISLAFAAQARKMNKLEESGYSIKSALPQTMASMSEITGQRARTYDNFTNSLCLEMDNIADSFHTFHRVFEQVIAHEDYASFPAGEMIFIPLRPLAQLVNKYFHVDYLPQPQPSAFQARREALYHFNRVFTQSETALSRLLPALHQHSHSSLAYLLTSAVQDSTAQAEHLAALRGSILYRLSPLDRFEHGLFGKVPREIHTLDNYVALLDRSRARIEEMRVAEEGLKIYLGKLADELIVLQQMFARTNTMDDWTPRRTLDQGQWATSETSHDPCDSPPEVALAYVNCQVARFAALMAGSLDDGTDERPRSWINEKNRARNAYLKKIGADPAGVIQKVRRDHDKLKRGKKSLDDLF</sequence>
<dbReference type="Proteomes" id="UP001161017">
    <property type="component" value="Unassembled WGS sequence"/>
</dbReference>
<evidence type="ECO:0000313" key="2">
    <source>
        <dbReference type="Proteomes" id="UP001161017"/>
    </source>
</evidence>
<keyword evidence="2" id="KW-1185">Reference proteome</keyword>
<organism evidence="1 2">
    <name type="scientific">Ramalina farinacea</name>
    <dbReference type="NCBI Taxonomy" id="258253"/>
    <lineage>
        <taxon>Eukaryota</taxon>
        <taxon>Fungi</taxon>
        <taxon>Dikarya</taxon>
        <taxon>Ascomycota</taxon>
        <taxon>Pezizomycotina</taxon>
        <taxon>Lecanoromycetes</taxon>
        <taxon>OSLEUM clade</taxon>
        <taxon>Lecanoromycetidae</taxon>
        <taxon>Lecanorales</taxon>
        <taxon>Lecanorineae</taxon>
        <taxon>Ramalinaceae</taxon>
        <taxon>Ramalina</taxon>
    </lineage>
</organism>
<protein>
    <submittedName>
        <fullName evidence="1">Uncharacterized protein</fullName>
    </submittedName>
</protein>
<evidence type="ECO:0000313" key="1">
    <source>
        <dbReference type="EMBL" id="MDI1493228.1"/>
    </source>
</evidence>
<gene>
    <name evidence="1" type="ORF">OHK93_005016</name>
</gene>
<reference evidence="1" key="1">
    <citation type="journal article" date="2023" name="Genome Biol. Evol.">
        <title>First Whole Genome Sequence and Flow Cytometry Genome Size Data for the Lichen-Forming Fungus Ramalina farinacea (Ascomycota).</title>
        <authorList>
            <person name="Llewellyn T."/>
            <person name="Mian S."/>
            <person name="Hill R."/>
            <person name="Leitch I.J."/>
            <person name="Gaya E."/>
        </authorList>
    </citation>
    <scope>NUCLEOTIDE SEQUENCE</scope>
    <source>
        <strain evidence="1">LIQ254RAFAR</strain>
    </source>
</reference>
<dbReference type="AlphaFoldDB" id="A0AA43QV94"/>
<dbReference type="EMBL" id="JAPUFD010000024">
    <property type="protein sequence ID" value="MDI1493228.1"/>
    <property type="molecule type" value="Genomic_DNA"/>
</dbReference>
<comment type="caution">
    <text evidence="1">The sequence shown here is derived from an EMBL/GenBank/DDBJ whole genome shotgun (WGS) entry which is preliminary data.</text>
</comment>
<name>A0AA43QV94_9LECA</name>
<proteinExistence type="predicted"/>
<accession>A0AA43QV94</accession>